<evidence type="ECO:0000313" key="2">
    <source>
        <dbReference type="EMBL" id="NDY41519.1"/>
    </source>
</evidence>
<proteinExistence type="predicted"/>
<feature type="transmembrane region" description="Helical" evidence="1">
    <location>
        <begin position="97"/>
        <end position="118"/>
    </location>
</feature>
<comment type="caution">
    <text evidence="2">The sequence shown here is derived from an EMBL/GenBank/DDBJ whole genome shotgun (WGS) entry which is preliminary data.</text>
</comment>
<keyword evidence="1" id="KW-0472">Membrane</keyword>
<protein>
    <submittedName>
        <fullName evidence="2">Uncharacterized protein</fullName>
    </submittedName>
</protein>
<name>A0A6N9TKA0_DISTH</name>
<feature type="transmembrane region" description="Helical" evidence="1">
    <location>
        <begin position="56"/>
        <end position="77"/>
    </location>
</feature>
<organism evidence="2 3">
    <name type="scientific">Dissulfurirhabdus thermomarina</name>
    <dbReference type="NCBI Taxonomy" id="1765737"/>
    <lineage>
        <taxon>Bacteria</taxon>
        <taxon>Deltaproteobacteria</taxon>
        <taxon>Dissulfurirhabdaceae</taxon>
        <taxon>Dissulfurirhabdus</taxon>
    </lineage>
</organism>
<dbReference type="AlphaFoldDB" id="A0A6N9TKA0"/>
<accession>A0A6N9TKA0</accession>
<keyword evidence="3" id="KW-1185">Reference proteome</keyword>
<gene>
    <name evidence="2" type="ORF">G3N55_01450</name>
</gene>
<sequence>MTLRLLVLANNFAHDFSAALWLSVAAVEALLLLEWRRSGPFDVPPPFRRILSRLRALFWWALSGVVVFGLVRLAAYRRFEWVDAAGGGQVVLLAAKHALFLALAVLVVRVHVLAGRILSRRGPAR</sequence>
<dbReference type="Proteomes" id="UP000469346">
    <property type="component" value="Unassembled WGS sequence"/>
</dbReference>
<dbReference type="RefSeq" id="WP_163297678.1">
    <property type="nucleotide sequence ID" value="NZ_JAAGRR010000007.1"/>
</dbReference>
<keyword evidence="1" id="KW-0812">Transmembrane</keyword>
<dbReference type="EMBL" id="JAAGRR010000007">
    <property type="protein sequence ID" value="NDY41519.1"/>
    <property type="molecule type" value="Genomic_DNA"/>
</dbReference>
<evidence type="ECO:0000313" key="3">
    <source>
        <dbReference type="Proteomes" id="UP000469346"/>
    </source>
</evidence>
<reference evidence="2 3" key="1">
    <citation type="submission" date="2020-02" db="EMBL/GenBank/DDBJ databases">
        <title>Comparative genomics of sulfur disproportionating microorganisms.</title>
        <authorList>
            <person name="Ward L.M."/>
            <person name="Bertran E."/>
            <person name="Johnston D.T."/>
        </authorList>
    </citation>
    <scope>NUCLEOTIDE SEQUENCE [LARGE SCALE GENOMIC DNA]</scope>
    <source>
        <strain evidence="2 3">DSM 100025</strain>
    </source>
</reference>
<evidence type="ECO:0000256" key="1">
    <source>
        <dbReference type="SAM" id="Phobius"/>
    </source>
</evidence>
<keyword evidence="1" id="KW-1133">Transmembrane helix</keyword>